<protein>
    <recommendedName>
        <fullName evidence="2">DUF7869 domain-containing protein</fullName>
    </recommendedName>
</protein>
<dbReference type="EMBL" id="JAWZYT010002729">
    <property type="protein sequence ID" value="KAK4302456.1"/>
    <property type="molecule type" value="Genomic_DNA"/>
</dbReference>
<name>A0AAE1P830_9EUCA</name>
<reference evidence="3" key="1">
    <citation type="submission" date="2023-11" db="EMBL/GenBank/DDBJ databases">
        <title>Genome assemblies of two species of porcelain crab, Petrolisthes cinctipes and Petrolisthes manimaculis (Anomura: Porcellanidae).</title>
        <authorList>
            <person name="Angst P."/>
        </authorList>
    </citation>
    <scope>NUCLEOTIDE SEQUENCE</scope>
    <source>
        <strain evidence="3">PB745_02</strain>
        <tissue evidence="3">Gill</tissue>
    </source>
</reference>
<dbReference type="Pfam" id="PF25273">
    <property type="entry name" value="DUF7869"/>
    <property type="match status" value="1"/>
</dbReference>
<dbReference type="PANTHER" id="PTHR10773">
    <property type="entry name" value="DNA-DIRECTED RNA POLYMERASES I, II, AND III SUBUNIT RPABC2"/>
    <property type="match status" value="1"/>
</dbReference>
<dbReference type="AlphaFoldDB" id="A0AAE1P830"/>
<feature type="region of interest" description="Disordered" evidence="1">
    <location>
        <begin position="1"/>
        <end position="37"/>
    </location>
</feature>
<organism evidence="3 4">
    <name type="scientific">Petrolisthes manimaculis</name>
    <dbReference type="NCBI Taxonomy" id="1843537"/>
    <lineage>
        <taxon>Eukaryota</taxon>
        <taxon>Metazoa</taxon>
        <taxon>Ecdysozoa</taxon>
        <taxon>Arthropoda</taxon>
        <taxon>Crustacea</taxon>
        <taxon>Multicrustacea</taxon>
        <taxon>Malacostraca</taxon>
        <taxon>Eumalacostraca</taxon>
        <taxon>Eucarida</taxon>
        <taxon>Decapoda</taxon>
        <taxon>Pleocyemata</taxon>
        <taxon>Anomura</taxon>
        <taxon>Galatheoidea</taxon>
        <taxon>Porcellanidae</taxon>
        <taxon>Petrolisthes</taxon>
    </lineage>
</organism>
<gene>
    <name evidence="3" type="ORF">Pmani_025459</name>
</gene>
<keyword evidence="4" id="KW-1185">Reference proteome</keyword>
<comment type="caution">
    <text evidence="3">The sequence shown here is derived from an EMBL/GenBank/DDBJ whole genome shotgun (WGS) entry which is preliminary data.</text>
</comment>
<dbReference type="InterPro" id="IPR057191">
    <property type="entry name" value="DUF7869"/>
</dbReference>
<evidence type="ECO:0000256" key="1">
    <source>
        <dbReference type="SAM" id="MobiDB-lite"/>
    </source>
</evidence>
<evidence type="ECO:0000259" key="2">
    <source>
        <dbReference type="Pfam" id="PF25273"/>
    </source>
</evidence>
<evidence type="ECO:0000313" key="4">
    <source>
        <dbReference type="Proteomes" id="UP001292094"/>
    </source>
</evidence>
<accession>A0AAE1P830</accession>
<evidence type="ECO:0000313" key="3">
    <source>
        <dbReference type="EMBL" id="KAK4302456.1"/>
    </source>
</evidence>
<dbReference type="Proteomes" id="UP001292094">
    <property type="component" value="Unassembled WGS sequence"/>
</dbReference>
<sequence length="630" mass="71451">MSSTRRPDVPDVPEPVYKGEKWSAESSAKKRKGNETWAKTIAKKQRNSGQEYVSVTTKASKPAASVGAPCACPKKCFDVVGADKIQGIFREYWAIASHNAQSSYLATRVSRKEVARHRINSDDSRRQFSLCYTVCVDAEKVVVCKKAFCSAHGISKKRVENVVVKVGSTGVAPVDKRGKQPSHNKASPEVNQLIKAHIKSLPTCSSHYSRAKSRDKVYLPPGYTHHTCYDLFRQKCAEDGVPDQLIASFHLYSRRFSTFNIGQNPPMIDTCSTCDKLDREIEVAKAEKDASKESSLSTEKSVHLMKAKVARNIMSAYSEDNDQKLCAIAVDLQQTLVTPRLTTNVAYYKRKMWTYNFSIHNLKEANKAHMYVWNESIAKRGSSDIGSCLMHYIANSVPAHCSKLVIFSDNCGGQNKNINLSLLLLRYIHSGRFSLIKQYYLMPGHSYLPCDRDFGVLEQHFRGQEVYTTPHYVHLMRAARREHPFEVIKMDRDTFFDLDALQGACTKAQMAKAGFNNARMFQYTAEYKMGFRVCLAYFEDHFNLPTYVKLQKGRGATYQREKFDLSAIDLQLKYPEGVKLKDDKLADLNFLLRFVPVGHRWWYNDLFAAQGALTAQEDEDPDDPDDVLDF</sequence>
<dbReference type="PANTHER" id="PTHR10773:SF19">
    <property type="match status" value="1"/>
</dbReference>
<proteinExistence type="predicted"/>
<feature type="domain" description="DUF7869" evidence="2">
    <location>
        <begin position="366"/>
        <end position="484"/>
    </location>
</feature>